<evidence type="ECO:0000313" key="2">
    <source>
        <dbReference type="EMBL" id="MBO1078057.1"/>
    </source>
</evidence>
<gene>
    <name evidence="2" type="ORF">IAI61_03370</name>
</gene>
<dbReference type="PANTHER" id="PTHR12126">
    <property type="entry name" value="NADH-UBIQUINONE OXIDOREDUCTASE 39 KDA SUBUNIT-RELATED"/>
    <property type="match status" value="1"/>
</dbReference>
<dbReference type="InterPro" id="IPR051207">
    <property type="entry name" value="ComplexI_NDUFA9_subunit"/>
</dbReference>
<name>A0ABS3KKS4_9PROT</name>
<evidence type="ECO:0000259" key="1">
    <source>
        <dbReference type="Pfam" id="PF01370"/>
    </source>
</evidence>
<accession>A0ABS3KKS4</accession>
<protein>
    <submittedName>
        <fullName evidence="2">SDR family NAD(P)-dependent oxidoreductase</fullName>
    </submittedName>
</protein>
<dbReference type="Proteomes" id="UP001518989">
    <property type="component" value="Unassembled WGS sequence"/>
</dbReference>
<keyword evidence="3" id="KW-1185">Reference proteome</keyword>
<sequence length="318" mass="33843">MTDAEPARPVAALTGGTGFIGQHVAAALAAAGWKVRLLCRRDIVSPRLADVTPELVLGDLADPAALRRLVAGATAVVHLAGLTKARNRDGFMQVNRDGTALLSRTVAAENPAARCVLVSSLAAREPALSAYAASKRAGEDVVGPAWTILRPGVVYGPGDQEGRALQRLARAPFAARVRAPAVKLAMVHATDLAEAIAALCADDEAGGRYEIADHRPEGYGMEEILHLVAELLGRRPPRMVTLPDQVFNLAGMAADGFALATGRQGIFGYGKTRELLHRDWSVRPGATIPRGLWSPRISLAAGMQDTLRWWQTHSSRTH</sequence>
<reference evidence="2 3" key="1">
    <citation type="submission" date="2020-09" db="EMBL/GenBank/DDBJ databases">
        <title>Roseomonas.</title>
        <authorList>
            <person name="Zhu W."/>
        </authorList>
    </citation>
    <scope>NUCLEOTIDE SEQUENCE [LARGE SCALE GENOMIC DNA]</scope>
    <source>
        <strain evidence="2 3">573</strain>
    </source>
</reference>
<proteinExistence type="predicted"/>
<evidence type="ECO:0000313" key="3">
    <source>
        <dbReference type="Proteomes" id="UP001518989"/>
    </source>
</evidence>
<dbReference type="PANTHER" id="PTHR12126:SF11">
    <property type="entry name" value="NADH DEHYDROGENASE [UBIQUINONE] 1 ALPHA SUBCOMPLEX SUBUNIT 9, MITOCHONDRIAL"/>
    <property type="match status" value="1"/>
</dbReference>
<dbReference type="Gene3D" id="3.40.50.720">
    <property type="entry name" value="NAD(P)-binding Rossmann-like Domain"/>
    <property type="match status" value="1"/>
</dbReference>
<dbReference type="RefSeq" id="WP_207415439.1">
    <property type="nucleotide sequence ID" value="NZ_CP061179.1"/>
</dbReference>
<dbReference type="Pfam" id="PF01370">
    <property type="entry name" value="Epimerase"/>
    <property type="match status" value="1"/>
</dbReference>
<organism evidence="2 3">
    <name type="scientific">Roseomonas haemaphysalidis</name>
    <dbReference type="NCBI Taxonomy" id="2768162"/>
    <lineage>
        <taxon>Bacteria</taxon>
        <taxon>Pseudomonadati</taxon>
        <taxon>Pseudomonadota</taxon>
        <taxon>Alphaproteobacteria</taxon>
        <taxon>Acetobacterales</taxon>
        <taxon>Roseomonadaceae</taxon>
        <taxon>Roseomonas</taxon>
    </lineage>
</organism>
<dbReference type="InterPro" id="IPR036291">
    <property type="entry name" value="NAD(P)-bd_dom_sf"/>
</dbReference>
<comment type="caution">
    <text evidence="2">The sequence shown here is derived from an EMBL/GenBank/DDBJ whole genome shotgun (WGS) entry which is preliminary data.</text>
</comment>
<feature type="domain" description="NAD-dependent epimerase/dehydratase" evidence="1">
    <location>
        <begin position="13"/>
        <end position="211"/>
    </location>
</feature>
<dbReference type="InterPro" id="IPR001509">
    <property type="entry name" value="Epimerase_deHydtase"/>
</dbReference>
<dbReference type="SUPFAM" id="SSF51735">
    <property type="entry name" value="NAD(P)-binding Rossmann-fold domains"/>
    <property type="match status" value="1"/>
</dbReference>
<dbReference type="EMBL" id="JACTNG010000001">
    <property type="protein sequence ID" value="MBO1078057.1"/>
    <property type="molecule type" value="Genomic_DNA"/>
</dbReference>